<accession>A0A0U2TLH7</accession>
<keyword evidence="7 14" id="KW-0653">Protein transport</keyword>
<evidence type="ECO:0000256" key="6">
    <source>
        <dbReference type="ARBA" id="ARBA00022833"/>
    </source>
</evidence>
<keyword evidence="8 14" id="KW-0811">Translocation</keyword>
<dbReference type="Pfam" id="PF02953">
    <property type="entry name" value="zf-Tim10_DDP"/>
    <property type="match status" value="1"/>
</dbReference>
<dbReference type="PANTHER" id="PTHR11038:SF16">
    <property type="entry name" value="MITOCHONDRIAL IMPORT INNER MEMBRANE TRANSLOCASE SUBUNIT TIM10"/>
    <property type="match status" value="1"/>
</dbReference>
<sequence length="91" mass="10436">MALPQMDESKMKLVQDLEIEMMTDMYARLTSACHKKCIAPKYREADLQKGEAVCIDRCVAKYLDVHERIGKKLTEISMQDQEFQNRIAGGP</sequence>
<proteinExistence type="evidence at transcript level"/>
<keyword evidence="6" id="KW-0862">Zinc</keyword>
<evidence type="ECO:0000256" key="1">
    <source>
        <dbReference type="ARBA" id="ARBA00004137"/>
    </source>
</evidence>
<keyword evidence="11 14" id="KW-1015">Disulfide bond</keyword>
<dbReference type="InterPro" id="IPR004217">
    <property type="entry name" value="Tim10-like"/>
</dbReference>
<dbReference type="EMBL" id="KT755167">
    <property type="protein sequence ID" value="ALS05001.1"/>
    <property type="molecule type" value="mRNA"/>
</dbReference>
<comment type="subunit">
    <text evidence="14">Heterohexamer.</text>
</comment>
<evidence type="ECO:0000256" key="13">
    <source>
        <dbReference type="ARBA" id="ARBA00025311"/>
    </source>
</evidence>
<dbReference type="AlphaFoldDB" id="A0A0U2TLH7"/>
<dbReference type="SUPFAM" id="SSF144122">
    <property type="entry name" value="Tim10-like"/>
    <property type="match status" value="1"/>
</dbReference>
<reference evidence="16" key="1">
    <citation type="journal article" date="2015" name="Sci. Rep.">
        <title>Spliced leader RNA trans-splicing discovered in copepods.</title>
        <authorList>
            <person name="Yang F."/>
            <person name="Xu D."/>
            <person name="Zhuang Y."/>
            <person name="Yi X."/>
            <person name="Huang Y."/>
            <person name="Chen H."/>
            <person name="Lin S."/>
            <person name="Campbell D.A."/>
            <person name="Sturm N.R."/>
            <person name="Liu G."/>
            <person name="Zhang H."/>
        </authorList>
    </citation>
    <scope>NUCLEOTIDE SEQUENCE</scope>
</reference>
<evidence type="ECO:0000259" key="15">
    <source>
        <dbReference type="Pfam" id="PF02953"/>
    </source>
</evidence>
<evidence type="ECO:0000256" key="14">
    <source>
        <dbReference type="RuleBase" id="RU367043"/>
    </source>
</evidence>
<comment type="function">
    <text evidence="14">Mitochondrial intermembrane chaperone that participates in the import and insertion of some multi-pass transmembrane proteins into the mitochondrial inner membrane. Also required for the transfer of beta-barrel precursors from the TOM complex to the sorting and assembly machinery (SAM complex) of the outer membrane. Acts as a chaperone-like protein that protects the hydrophobic precursors from aggregation and guide them through the mitochondrial intermembrane space.</text>
</comment>
<dbReference type="GO" id="GO:0015031">
    <property type="term" value="P:protein transport"/>
    <property type="evidence" value="ECO:0007669"/>
    <property type="project" value="UniProtKB-KW"/>
</dbReference>
<dbReference type="FunFam" id="1.10.287.810:FF:000002">
    <property type="entry name" value="Mitochondrial import inner membrane translocase subunit tim10"/>
    <property type="match status" value="1"/>
</dbReference>
<keyword evidence="12 14" id="KW-0143">Chaperone</keyword>
<evidence type="ECO:0000256" key="5">
    <source>
        <dbReference type="ARBA" id="ARBA00022792"/>
    </source>
</evidence>
<dbReference type="GO" id="GO:0046872">
    <property type="term" value="F:metal ion binding"/>
    <property type="evidence" value="ECO:0007669"/>
    <property type="project" value="UniProtKB-KW"/>
</dbReference>
<comment type="similarity">
    <text evidence="2 14">Belongs to the small Tim family.</text>
</comment>
<dbReference type="GO" id="GO:0005743">
    <property type="term" value="C:mitochondrial inner membrane"/>
    <property type="evidence" value="ECO:0007669"/>
    <property type="project" value="UniProtKB-SubCell"/>
</dbReference>
<organism evidence="16">
    <name type="scientific">Calanus sinicus</name>
    <name type="common">Copepod</name>
    <dbReference type="NCBI Taxonomy" id="114070"/>
    <lineage>
        <taxon>Eukaryota</taxon>
        <taxon>Metazoa</taxon>
        <taxon>Ecdysozoa</taxon>
        <taxon>Arthropoda</taxon>
        <taxon>Crustacea</taxon>
        <taxon>Multicrustacea</taxon>
        <taxon>Hexanauplia</taxon>
        <taxon>Copepoda</taxon>
        <taxon>Calanoida</taxon>
        <taxon>Calanidae</taxon>
        <taxon>Calanus</taxon>
    </lineage>
</organism>
<evidence type="ECO:0000256" key="3">
    <source>
        <dbReference type="ARBA" id="ARBA00022448"/>
    </source>
</evidence>
<comment type="subcellular location">
    <subcellularLocation>
        <location evidence="1 14">Mitochondrion inner membrane</location>
        <topology evidence="1 14">Peripheral membrane protein</topology>
        <orientation evidence="1 14">Intermembrane side</orientation>
    </subcellularLocation>
</comment>
<keyword evidence="5 14" id="KW-0999">Mitochondrion inner membrane</keyword>
<keyword evidence="10" id="KW-0472">Membrane</keyword>
<evidence type="ECO:0000256" key="4">
    <source>
        <dbReference type="ARBA" id="ARBA00022723"/>
    </source>
</evidence>
<dbReference type="GO" id="GO:0045039">
    <property type="term" value="P:protein insertion into mitochondrial inner membrane"/>
    <property type="evidence" value="ECO:0007669"/>
    <property type="project" value="TreeGrafter"/>
</dbReference>
<name>A0A0U2TLH7_CALSV</name>
<comment type="function">
    <text evidence="13">Mitochondrial intermembrane chaperone that participates in the import and insertion of multi-pass transmembrane proteins into the mitochondrial inner membrane. May also be required for the transfer of beta-barrel precursors from the TOM complex to the sorting and assembly machinery (SAM complex) of the outer membrane. Acts as a chaperone-like protein that protects the hydrophobic precursors from aggregation and guide them through the mitochondrial intermembrane space.</text>
</comment>
<keyword evidence="9 14" id="KW-0496">Mitochondrion</keyword>
<evidence type="ECO:0000256" key="10">
    <source>
        <dbReference type="ARBA" id="ARBA00023136"/>
    </source>
</evidence>
<evidence type="ECO:0000313" key="16">
    <source>
        <dbReference type="EMBL" id="ALS05001.1"/>
    </source>
</evidence>
<keyword evidence="4" id="KW-0479">Metal-binding</keyword>
<evidence type="ECO:0000256" key="7">
    <source>
        <dbReference type="ARBA" id="ARBA00022927"/>
    </source>
</evidence>
<evidence type="ECO:0000256" key="2">
    <source>
        <dbReference type="ARBA" id="ARBA00006720"/>
    </source>
</evidence>
<feature type="domain" description="Tim10-like" evidence="15">
    <location>
        <begin position="13"/>
        <end position="75"/>
    </location>
</feature>
<dbReference type="InterPro" id="IPR035427">
    <property type="entry name" value="Tim10-like_dom_sf"/>
</dbReference>
<protein>
    <recommendedName>
        <fullName evidence="14">Mitochondrial import inner membrane translocase subunit</fullName>
    </recommendedName>
</protein>
<evidence type="ECO:0000256" key="11">
    <source>
        <dbReference type="ARBA" id="ARBA00023157"/>
    </source>
</evidence>
<evidence type="ECO:0000256" key="9">
    <source>
        <dbReference type="ARBA" id="ARBA00023128"/>
    </source>
</evidence>
<comment type="domain">
    <text evidence="14">The twin CX3C motif contains 4 conserved Cys residues that form 2 disulfide bonds in the mitochondrial intermembrane space.</text>
</comment>
<evidence type="ECO:0000256" key="12">
    <source>
        <dbReference type="ARBA" id="ARBA00023186"/>
    </source>
</evidence>
<dbReference type="PANTHER" id="PTHR11038">
    <property type="entry name" value="MITOCHONDRIAL IMPORT INNER MEMBRANE TRANSLOCASE SUBUNIT TIM10"/>
    <property type="match status" value="1"/>
</dbReference>
<evidence type="ECO:0000256" key="8">
    <source>
        <dbReference type="ARBA" id="ARBA00023010"/>
    </source>
</evidence>
<keyword evidence="3 14" id="KW-0813">Transport</keyword>
<dbReference type="Gene3D" id="1.10.287.810">
    <property type="entry name" value="Mitochondrial import inner membrane translocase subunit tim13 like domains"/>
    <property type="match status" value="1"/>
</dbReference>